<keyword evidence="2" id="KW-1185">Reference proteome</keyword>
<name>A0AAE0XY01_9GAST</name>
<accession>A0AAE0XY01</accession>
<gene>
    <name evidence="1" type="ORF">RRG08_043059</name>
</gene>
<proteinExistence type="predicted"/>
<evidence type="ECO:0000313" key="2">
    <source>
        <dbReference type="Proteomes" id="UP001283361"/>
    </source>
</evidence>
<reference evidence="1" key="1">
    <citation type="journal article" date="2023" name="G3 (Bethesda)">
        <title>A reference genome for the long-term kleptoplast-retaining sea slug Elysia crispata morphotype clarki.</title>
        <authorList>
            <person name="Eastman K.E."/>
            <person name="Pendleton A.L."/>
            <person name="Shaikh M.A."/>
            <person name="Suttiyut T."/>
            <person name="Ogas R."/>
            <person name="Tomko P."/>
            <person name="Gavelis G."/>
            <person name="Widhalm J.R."/>
            <person name="Wisecaver J.H."/>
        </authorList>
    </citation>
    <scope>NUCLEOTIDE SEQUENCE</scope>
    <source>
        <strain evidence="1">ECLA1</strain>
    </source>
</reference>
<comment type="caution">
    <text evidence="1">The sequence shown here is derived from an EMBL/GenBank/DDBJ whole genome shotgun (WGS) entry which is preliminary data.</text>
</comment>
<sequence>MSSTRACLPLLLRTTLSAPDSAPALARFKIIITVFCAVDSVSLCYGMILKRFKTVEFCHQFQYAVVGSAVLTVLPCLPEWSGELNSGPNGHTHTHREKRERWPRAMVFFFYKQWASIMGGFDDRDCSSTIIILVVPTIVWGGSARNGNLVFSPGEGSRRAIERRRLCAFSIQNPS</sequence>
<dbReference type="EMBL" id="JAWDGP010007329">
    <property type="protein sequence ID" value="KAK3725642.1"/>
    <property type="molecule type" value="Genomic_DNA"/>
</dbReference>
<dbReference type="Proteomes" id="UP001283361">
    <property type="component" value="Unassembled WGS sequence"/>
</dbReference>
<dbReference type="AlphaFoldDB" id="A0AAE0XY01"/>
<protein>
    <submittedName>
        <fullName evidence="1">Uncharacterized protein</fullName>
    </submittedName>
</protein>
<organism evidence="1 2">
    <name type="scientific">Elysia crispata</name>
    <name type="common">lettuce slug</name>
    <dbReference type="NCBI Taxonomy" id="231223"/>
    <lineage>
        <taxon>Eukaryota</taxon>
        <taxon>Metazoa</taxon>
        <taxon>Spiralia</taxon>
        <taxon>Lophotrochozoa</taxon>
        <taxon>Mollusca</taxon>
        <taxon>Gastropoda</taxon>
        <taxon>Heterobranchia</taxon>
        <taxon>Euthyneura</taxon>
        <taxon>Panpulmonata</taxon>
        <taxon>Sacoglossa</taxon>
        <taxon>Placobranchoidea</taxon>
        <taxon>Plakobranchidae</taxon>
        <taxon>Elysia</taxon>
    </lineage>
</organism>
<evidence type="ECO:0000313" key="1">
    <source>
        <dbReference type="EMBL" id="KAK3725642.1"/>
    </source>
</evidence>